<dbReference type="EMBL" id="QOUX01000001">
    <property type="protein sequence ID" value="RXJ04412.1"/>
    <property type="molecule type" value="Genomic_DNA"/>
</dbReference>
<proteinExistence type="predicted"/>
<organism evidence="2 3">
    <name type="scientific">Anaerobacillus alkaliphilus</name>
    <dbReference type="NCBI Taxonomy" id="1548597"/>
    <lineage>
        <taxon>Bacteria</taxon>
        <taxon>Bacillati</taxon>
        <taxon>Bacillota</taxon>
        <taxon>Bacilli</taxon>
        <taxon>Bacillales</taxon>
        <taxon>Bacillaceae</taxon>
        <taxon>Anaerobacillus</taxon>
    </lineage>
</organism>
<gene>
    <name evidence="2" type="ORF">DS745_03230</name>
</gene>
<name>A0A4Q0VYC4_9BACI</name>
<feature type="signal peptide" evidence="1">
    <location>
        <begin position="1"/>
        <end position="21"/>
    </location>
</feature>
<accession>A0A4Q0VYC4</accession>
<dbReference type="OrthoDB" id="2614098at2"/>
<protein>
    <submittedName>
        <fullName evidence="2">Uncharacterized protein</fullName>
    </submittedName>
</protein>
<dbReference type="AlphaFoldDB" id="A0A4Q0VYC4"/>
<dbReference type="PROSITE" id="PS51257">
    <property type="entry name" value="PROKAR_LIPOPROTEIN"/>
    <property type="match status" value="1"/>
</dbReference>
<dbReference type="RefSeq" id="WP_129076756.1">
    <property type="nucleotide sequence ID" value="NZ_QOUX01000001.1"/>
</dbReference>
<keyword evidence="1" id="KW-0732">Signal</keyword>
<dbReference type="Proteomes" id="UP000290649">
    <property type="component" value="Unassembled WGS sequence"/>
</dbReference>
<feature type="chain" id="PRO_5038906655" evidence="1">
    <location>
        <begin position="22"/>
        <end position="138"/>
    </location>
</feature>
<evidence type="ECO:0000256" key="1">
    <source>
        <dbReference type="SAM" id="SignalP"/>
    </source>
</evidence>
<sequence>MKKVLVTFLLVFLVGCNSELAFTEVKTSSVSKNVQEFIELVSLDNGVHLHFDGKKAMYVFLNGRNVVQGNKATYFSNFHVDHTEDTIHILFDQSETRNFSDPTLTYELLYKIQLDKEYETIKAIANGEEIPFTMLSGN</sequence>
<comment type="caution">
    <text evidence="2">The sequence shown here is derived from an EMBL/GenBank/DDBJ whole genome shotgun (WGS) entry which is preliminary data.</text>
</comment>
<keyword evidence="3" id="KW-1185">Reference proteome</keyword>
<evidence type="ECO:0000313" key="2">
    <source>
        <dbReference type="EMBL" id="RXJ04412.1"/>
    </source>
</evidence>
<reference evidence="2 3" key="1">
    <citation type="journal article" date="2019" name="Int. J. Syst. Evol. Microbiol.">
        <title>Anaerobacillus alkaliphilus sp. nov., a novel alkaliphilic and moderately halophilic bacterium.</title>
        <authorList>
            <person name="Borsodi A.K."/>
            <person name="Aszalos J.M."/>
            <person name="Bihari P."/>
            <person name="Nagy I."/>
            <person name="Schumann P."/>
            <person name="Sproer C."/>
            <person name="Kovacs A.L."/>
            <person name="Boka K."/>
            <person name="Dobosy P."/>
            <person name="Ovari M."/>
            <person name="Szili-Kovacs T."/>
            <person name="Toth E."/>
        </authorList>
    </citation>
    <scope>NUCLEOTIDE SEQUENCE [LARGE SCALE GENOMIC DNA]</scope>
    <source>
        <strain evidence="2 3">B16-10</strain>
    </source>
</reference>
<evidence type="ECO:0000313" key="3">
    <source>
        <dbReference type="Proteomes" id="UP000290649"/>
    </source>
</evidence>